<name>A0A0K8NYS2_PISS1</name>
<evidence type="ECO:0000256" key="1">
    <source>
        <dbReference type="ARBA" id="ARBA00023015"/>
    </source>
</evidence>
<comment type="caution">
    <text evidence="5">The sequence shown here is derived from an EMBL/GenBank/DDBJ whole genome shotgun (WGS) entry which is preliminary data.</text>
</comment>
<dbReference type="RefSeq" id="WP_054019145.1">
    <property type="nucleotide sequence ID" value="NZ_BBYR01000013.1"/>
</dbReference>
<dbReference type="Pfam" id="PF13280">
    <property type="entry name" value="WYL"/>
    <property type="match status" value="1"/>
</dbReference>
<dbReference type="InterPro" id="IPR013196">
    <property type="entry name" value="HTH_11"/>
</dbReference>
<organism evidence="5 6">
    <name type="scientific">Piscinibacter sakaiensis</name>
    <name type="common">Ideonella sakaiensis</name>
    <dbReference type="NCBI Taxonomy" id="1547922"/>
    <lineage>
        <taxon>Bacteria</taxon>
        <taxon>Pseudomonadati</taxon>
        <taxon>Pseudomonadota</taxon>
        <taxon>Betaproteobacteria</taxon>
        <taxon>Burkholderiales</taxon>
        <taxon>Sphaerotilaceae</taxon>
        <taxon>Piscinibacter</taxon>
    </lineage>
</organism>
<reference evidence="6" key="1">
    <citation type="submission" date="2015-07" db="EMBL/GenBank/DDBJ databases">
        <title>Discovery of a poly(ethylene terephthalate assimilation.</title>
        <authorList>
            <person name="Yoshida S."/>
            <person name="Hiraga K."/>
            <person name="Takehana T."/>
            <person name="Taniguchi I."/>
            <person name="Yamaji H."/>
            <person name="Maeda Y."/>
            <person name="Toyohara K."/>
            <person name="Miyamoto K."/>
            <person name="Kimura Y."/>
            <person name="Oda K."/>
        </authorList>
    </citation>
    <scope>NUCLEOTIDE SEQUENCE [LARGE SCALE GENOMIC DNA]</scope>
    <source>
        <strain evidence="6">NBRC 110686 / TISTR 2288 / 201-F6</strain>
    </source>
</reference>
<dbReference type="OrthoDB" id="8555652at2"/>
<dbReference type="GO" id="GO:0003700">
    <property type="term" value="F:DNA-binding transcription factor activity"/>
    <property type="evidence" value="ECO:0007669"/>
    <property type="project" value="InterPro"/>
</dbReference>
<dbReference type="SUPFAM" id="SSF46785">
    <property type="entry name" value="Winged helix' DNA-binding domain"/>
    <property type="match status" value="1"/>
</dbReference>
<protein>
    <submittedName>
        <fullName evidence="5">Putative transcriptional regulator</fullName>
    </submittedName>
</protein>
<dbReference type="EMBL" id="BBYR01000013">
    <property type="protein sequence ID" value="GAP35065.1"/>
    <property type="molecule type" value="Genomic_DNA"/>
</dbReference>
<accession>A0A0K8NYS2</accession>
<evidence type="ECO:0000256" key="2">
    <source>
        <dbReference type="ARBA" id="ARBA00023163"/>
    </source>
</evidence>
<dbReference type="Gene3D" id="1.10.10.10">
    <property type="entry name" value="Winged helix-like DNA-binding domain superfamily/Winged helix DNA-binding domain"/>
    <property type="match status" value="1"/>
</dbReference>
<dbReference type="InterPro" id="IPR026881">
    <property type="entry name" value="WYL_dom"/>
</dbReference>
<keyword evidence="6" id="KW-1185">Reference proteome</keyword>
<dbReference type="InterPro" id="IPR036388">
    <property type="entry name" value="WH-like_DNA-bd_sf"/>
</dbReference>
<dbReference type="Pfam" id="PF08279">
    <property type="entry name" value="HTH_11"/>
    <property type="match status" value="1"/>
</dbReference>
<evidence type="ECO:0000313" key="5">
    <source>
        <dbReference type="EMBL" id="GAP35065.1"/>
    </source>
</evidence>
<dbReference type="InterPro" id="IPR057727">
    <property type="entry name" value="WCX_dom"/>
</dbReference>
<keyword evidence="1" id="KW-0805">Transcription regulation</keyword>
<reference evidence="5 6" key="2">
    <citation type="journal article" date="2016" name="Science">
        <title>A bacterium that degrades and assimilates poly(ethylene terephthalate).</title>
        <authorList>
            <person name="Yoshida S."/>
            <person name="Hiraga K."/>
            <person name="Takehana T."/>
            <person name="Taniguchi I."/>
            <person name="Yamaji H."/>
            <person name="Maeda Y."/>
            <person name="Toyohara K."/>
            <person name="Miyamoto K."/>
            <person name="Kimura Y."/>
            <person name="Oda K."/>
        </authorList>
    </citation>
    <scope>NUCLEOTIDE SEQUENCE [LARGE SCALE GENOMIC DNA]</scope>
    <source>
        <strain evidence="6">NBRC 110686 / TISTR 2288 / 201-F6</strain>
    </source>
</reference>
<evidence type="ECO:0000259" key="4">
    <source>
        <dbReference type="PROSITE" id="PS51000"/>
    </source>
</evidence>
<dbReference type="InterPro" id="IPR051534">
    <property type="entry name" value="CBASS_pafABC_assoc_protein"/>
</dbReference>
<dbReference type="PROSITE" id="PS52050">
    <property type="entry name" value="WYL"/>
    <property type="match status" value="1"/>
</dbReference>
<gene>
    <name evidence="5" type="ORF">ISF6_0630</name>
</gene>
<evidence type="ECO:0000313" key="6">
    <source>
        <dbReference type="Proteomes" id="UP000037660"/>
    </source>
</evidence>
<feature type="domain" description="HTH deoR-type" evidence="4">
    <location>
        <begin position="3"/>
        <end position="62"/>
    </location>
</feature>
<keyword evidence="2" id="KW-0804">Transcription</keyword>
<dbReference type="AlphaFoldDB" id="A0A0K8NYS2"/>
<dbReference type="PROSITE" id="PS51000">
    <property type="entry name" value="HTH_DEOR_2"/>
    <property type="match status" value="1"/>
</dbReference>
<dbReference type="STRING" id="1547922.ISF6_0630"/>
<evidence type="ECO:0000256" key="3">
    <source>
        <dbReference type="SAM" id="MobiDB-lite"/>
    </source>
</evidence>
<dbReference type="InterPro" id="IPR001034">
    <property type="entry name" value="DeoR_HTH"/>
</dbReference>
<dbReference type="InterPro" id="IPR036390">
    <property type="entry name" value="WH_DNA-bd_sf"/>
</dbReference>
<dbReference type="PANTHER" id="PTHR34580">
    <property type="match status" value="1"/>
</dbReference>
<feature type="region of interest" description="Disordered" evidence="3">
    <location>
        <begin position="336"/>
        <end position="371"/>
    </location>
</feature>
<dbReference type="Pfam" id="PF25583">
    <property type="entry name" value="WCX"/>
    <property type="match status" value="1"/>
</dbReference>
<dbReference type="Proteomes" id="UP000037660">
    <property type="component" value="Unassembled WGS sequence"/>
</dbReference>
<sequence>MDRTERFYRIELLLRNRGCVSFDALRDELEVSPATLKRDLQYLRDRMDAPIVYDRETNGYRFAAAAGTGRGGPGAGTAARRELPGLWFSEQEVHALLTMHQLLAGLDDDGVLARHLAPMVDKLQGMLGADAAEAREAMRRVKVIGTARRRAPSRHFELLGSALMQRRRVWLRYYKRSDRRESEREVSPQRLVHYRSTWYLDAWCHASEGLRRFALDAVREARALPARARHVAVKDLEAALDAGYGIYGGGARLRWAVLRFEADAAQWVSQEEWHPQQQSRWLDDGRYELRVPYGEATELAMDVLRHGDSVQVLGDRPLQRLIAERLHRAAAAYEPPAAPAAAAPTPTPAAPATATATPILAPAARPRARVR</sequence>
<proteinExistence type="predicted"/>
<feature type="compositionally biased region" description="Low complexity" evidence="3">
    <location>
        <begin position="336"/>
        <end position="365"/>
    </location>
</feature>
<dbReference type="PANTHER" id="PTHR34580:SF3">
    <property type="entry name" value="PROTEIN PAFB"/>
    <property type="match status" value="1"/>
</dbReference>